<dbReference type="OrthoDB" id="67688at2759"/>
<dbReference type="GO" id="GO:0043491">
    <property type="term" value="P:phosphatidylinositol 3-kinase/protein kinase B signal transduction"/>
    <property type="evidence" value="ECO:0007669"/>
    <property type="project" value="TreeGrafter"/>
</dbReference>
<dbReference type="SUPFAM" id="SSF48371">
    <property type="entry name" value="ARM repeat"/>
    <property type="match status" value="1"/>
</dbReference>
<dbReference type="InterPro" id="IPR015433">
    <property type="entry name" value="PI3/4_kinase"/>
</dbReference>
<evidence type="ECO:0000259" key="7">
    <source>
        <dbReference type="PROSITE" id="PS50290"/>
    </source>
</evidence>
<dbReference type="InterPro" id="IPR002420">
    <property type="entry name" value="PI3K-type_C2_dom"/>
</dbReference>
<evidence type="ECO:0000313" key="11">
    <source>
        <dbReference type="EMBL" id="KAF2073262.1"/>
    </source>
</evidence>
<dbReference type="PROSITE" id="PS51547">
    <property type="entry name" value="C2_PI3K"/>
    <property type="match status" value="1"/>
</dbReference>
<dbReference type="SMART" id="SM00144">
    <property type="entry name" value="PI3K_rbd"/>
    <property type="match status" value="1"/>
</dbReference>
<dbReference type="InterPro" id="IPR042236">
    <property type="entry name" value="PI3K_accessory_sf"/>
</dbReference>
<dbReference type="GO" id="GO:0005886">
    <property type="term" value="C:plasma membrane"/>
    <property type="evidence" value="ECO:0007669"/>
    <property type="project" value="TreeGrafter"/>
</dbReference>
<feature type="region of interest" description="Disordered" evidence="6">
    <location>
        <begin position="800"/>
        <end position="819"/>
    </location>
</feature>
<dbReference type="Gene3D" id="1.25.40.70">
    <property type="entry name" value="Phosphatidylinositol 3-kinase, accessory domain (PIK)"/>
    <property type="match status" value="1"/>
</dbReference>
<dbReference type="Pfam" id="PF00613">
    <property type="entry name" value="PI3Ka"/>
    <property type="match status" value="1"/>
</dbReference>
<dbReference type="FunFam" id="3.30.1010.10:FF:000001">
    <property type="entry name" value="Phosphatidylinositol 4-phosphate 3-kinase C2 domain-containing subunit beta"/>
    <property type="match status" value="1"/>
</dbReference>
<dbReference type="InterPro" id="IPR029071">
    <property type="entry name" value="Ubiquitin-like_domsf"/>
</dbReference>
<proteinExistence type="inferred from homology"/>
<keyword evidence="4" id="KW-0067">ATP-binding</keyword>
<gene>
    <name evidence="11" type="ORF">CYY_005424</name>
</gene>
<keyword evidence="3" id="KW-0418">Kinase</keyword>
<dbReference type="SMART" id="SM00145">
    <property type="entry name" value="PI3Ka"/>
    <property type="match status" value="1"/>
</dbReference>
<feature type="region of interest" description="Disordered" evidence="6">
    <location>
        <begin position="115"/>
        <end position="243"/>
    </location>
</feature>
<dbReference type="GO" id="GO:0005737">
    <property type="term" value="C:cytoplasm"/>
    <property type="evidence" value="ECO:0007669"/>
    <property type="project" value="TreeGrafter"/>
</dbReference>
<feature type="compositionally biased region" description="Pro residues" evidence="6">
    <location>
        <begin position="805"/>
        <end position="816"/>
    </location>
</feature>
<dbReference type="PANTHER" id="PTHR10048:SF46">
    <property type="entry name" value="PHOSPHATIDYLINOSITOL 3-KINASE"/>
    <property type="match status" value="1"/>
</dbReference>
<dbReference type="GO" id="GO:0035005">
    <property type="term" value="F:1-phosphatidylinositol-4-phosphate 3-kinase activity"/>
    <property type="evidence" value="ECO:0007669"/>
    <property type="project" value="TreeGrafter"/>
</dbReference>
<evidence type="ECO:0000256" key="1">
    <source>
        <dbReference type="ARBA" id="ARBA00022679"/>
    </source>
</evidence>
<dbReference type="InterPro" id="IPR011009">
    <property type="entry name" value="Kinase-like_dom_sf"/>
</dbReference>
<evidence type="ECO:0000313" key="12">
    <source>
        <dbReference type="Proteomes" id="UP000695562"/>
    </source>
</evidence>
<protein>
    <recommendedName>
        <fullName evidence="13">Phosphatidylinositol 3-kinase</fullName>
    </recommendedName>
</protein>
<dbReference type="SMART" id="SM00142">
    <property type="entry name" value="PI3K_C2"/>
    <property type="match status" value="1"/>
</dbReference>
<evidence type="ECO:0000259" key="9">
    <source>
        <dbReference type="PROSITE" id="PS51546"/>
    </source>
</evidence>
<feature type="compositionally biased region" description="Low complexity" evidence="6">
    <location>
        <begin position="141"/>
        <end position="174"/>
    </location>
</feature>
<dbReference type="InterPro" id="IPR000403">
    <property type="entry name" value="PI3/4_kinase_cat_dom"/>
</dbReference>
<feature type="domain" description="PI3K-RBD" evidence="9">
    <location>
        <begin position="683"/>
        <end position="776"/>
    </location>
</feature>
<evidence type="ECO:0000256" key="2">
    <source>
        <dbReference type="ARBA" id="ARBA00022741"/>
    </source>
</evidence>
<feature type="domain" description="PIK helical" evidence="8">
    <location>
        <begin position="1024"/>
        <end position="1201"/>
    </location>
</feature>
<feature type="region of interest" description="Disordered" evidence="6">
    <location>
        <begin position="315"/>
        <end position="367"/>
    </location>
</feature>
<evidence type="ECO:0008006" key="13">
    <source>
        <dbReference type="Google" id="ProtNLM"/>
    </source>
</evidence>
<dbReference type="Pfam" id="PF00792">
    <property type="entry name" value="PI3K_C2"/>
    <property type="match status" value="1"/>
</dbReference>
<dbReference type="InterPro" id="IPR035892">
    <property type="entry name" value="C2_domain_sf"/>
</dbReference>
<dbReference type="GO" id="GO:0005524">
    <property type="term" value="F:ATP binding"/>
    <property type="evidence" value="ECO:0007669"/>
    <property type="project" value="UniProtKB-KW"/>
</dbReference>
<evidence type="ECO:0000256" key="3">
    <source>
        <dbReference type="ARBA" id="ARBA00022777"/>
    </source>
</evidence>
<keyword evidence="1" id="KW-0808">Transferase</keyword>
<dbReference type="FunFam" id="1.10.1070.11:FF:000001">
    <property type="entry name" value="Phosphatidylinositol 4,5-bisphosphate 3-kinase catalytic subunit"/>
    <property type="match status" value="1"/>
</dbReference>
<dbReference type="InterPro" id="IPR001263">
    <property type="entry name" value="PI3K_accessory_dom"/>
</dbReference>
<dbReference type="PROSITE" id="PS51545">
    <property type="entry name" value="PIK_HELICAL"/>
    <property type="match status" value="1"/>
</dbReference>
<dbReference type="PANTHER" id="PTHR10048">
    <property type="entry name" value="PHOSPHATIDYLINOSITOL KINASE"/>
    <property type="match status" value="1"/>
</dbReference>
<dbReference type="CDD" id="cd08380">
    <property type="entry name" value="C2_PI3K_like"/>
    <property type="match status" value="1"/>
</dbReference>
<keyword evidence="2" id="KW-0547">Nucleotide-binding</keyword>
<dbReference type="SUPFAM" id="SSF49562">
    <property type="entry name" value="C2 domain (Calcium/lipid-binding domain, CaLB)"/>
    <property type="match status" value="1"/>
</dbReference>
<evidence type="ECO:0000259" key="10">
    <source>
        <dbReference type="PROSITE" id="PS51547"/>
    </source>
</evidence>
<dbReference type="PROSITE" id="PS00915">
    <property type="entry name" value="PI3_4_KINASE_1"/>
    <property type="match status" value="1"/>
</dbReference>
<dbReference type="InterPro" id="IPR035448">
    <property type="entry name" value="PI3Kc"/>
</dbReference>
<sequence>MENRFSKAFIEDGFSVNININGKQNQLSFQSSATVDHVKMDIIKAFLPANEQAQEYFLALNKSEILQIEFVRFIFSHEDIQKSLLIKKSIEVFLVPKSKEIIARKYKAERIKKQLGTIQSSSSSRRNSINKPKPSGYKSYKTSAATNSNTTKSINNNTTTTSTTTTSTSTNTNTRPSLIRSNSTKQIVTPPSPTHKRVPSSSVPKELLTKTNDLNISNTTTATTTPITTTVPTTPNKTTTTPILEQPSPILIKQDSFDKATTTSTSVGTNPSSSIETTIFSSNDPDQEDENDIIKLQLQQQLVLLEDEELKYQSSSYLEESGTSDIESGREDFSASEFSETEKDKSDSEKESPMFSISPPSSDQSPNIYRKSLKISMIMDGTPAATVAAIQNGLVIEKVPNPLIPDIQMDQLIKKELASPTIDQQQPEQHWTEYLSLKPLKMDQKNIPVHVSAKGASLIINCNQSYTSNEFRKHMITTMENFIQAIKVGTLSTEINGQTVPLSGNNTVFDIIPKPNDSSIPQLTILKPGMLDLYKSTGTEFGSPQFGSPLSNSLPKGGLGLLANSLGMAKRNGITPSGLGLSSNSISTSFDKIQRSGDRVATFALGEQRDVNGKALAAKKKLIQNQIGSLLGKPLCWSNTENEIRYFRNLTEQIFDFNELDARDRVKITLAQITTASADPLLPSNFRARFYLPPDNHSTTINIHGSETVSQIIEKVIAKHNSSTKLISSEHTSSDYVIRITGTSDHVLRGEICVGDLIWVRNRLQRKKDIKFSLVLKASMPDIYIDGFTEGPVTMKHVSFNNYPSSPPQPSSPPVVPSQALSPRNITAGSFIVSSPAAMNAVNFNFNSSSNRNILLYEINRPFEIRIICLENLNSTLFSRYLPDVSASNSADIKLTINVSLCHGEDSLTQPMETTIKPSANPLWCEWLRSELLMCDLPRATRLCFTVYAQTSEKNRVSVGWADLQLIDYRNQLLSGVNSLILWPGDRVDTPDFSVQSPSLVIEFCQFPFPVIFPKPEMMERTEIRDYVESRKEDEERLQEIIKHDSLYKLTEDDKKFIWMYRMHLASTPSSLPKVLQSLQWNNPQNVKEAHRLLSIWAPLSPEEALELLDVRYADELVREYAVNCLRAFSDNQLALYLLQLVQSLKHEPYHDSALARFLIQRALNNRSTIGHPFFWHLEAEMHNPKISERYSLVLETYLKGCGNQRHEFVKQMEVVTKLTTIAKLVKDSPPSKRKAVLQEELSKVSWPNTFHLPISASTEACGLLINECRWLDSFTVPLYLVFQNVDPVGEPISVIFKAGDDLRQDILTLQMISLMDNIWKQNGLDLHLSIYNVTAISEDSGFIEVVPDSDTTANIQKAAGGVTAAFQKTPLANWLRERNQSDNDYEFAVQNFIHSLSGYCVATYILGISDRHNDNIMVSNSGHLFHIDFAHFLGNIMKFHGYKREKAPFVLTPEFAHVMGGEKSNSFKWFTELCSLSYQFLRKHRNLFIILFSLMISTGIPELSTKDDILYLREALLMDLPDEEAAESFKRLIQKSLKTKTTQVMFAMHILAHPDKNE</sequence>
<dbReference type="Gene3D" id="3.10.20.90">
    <property type="entry name" value="Phosphatidylinositol 3-kinase Catalytic Subunit, Chain A, domain 1"/>
    <property type="match status" value="1"/>
</dbReference>
<dbReference type="Gene3D" id="1.10.1070.11">
    <property type="entry name" value="Phosphatidylinositol 3-/4-kinase, catalytic domain"/>
    <property type="match status" value="1"/>
</dbReference>
<dbReference type="PROSITE" id="PS51546">
    <property type="entry name" value="PI3K_RBD"/>
    <property type="match status" value="1"/>
</dbReference>
<dbReference type="GO" id="GO:0016303">
    <property type="term" value="F:1-phosphatidylinositol-3-kinase activity"/>
    <property type="evidence" value="ECO:0007669"/>
    <property type="project" value="TreeGrafter"/>
</dbReference>
<feature type="domain" description="PI3K/PI4K catalytic" evidence="7">
    <location>
        <begin position="1265"/>
        <end position="1542"/>
    </location>
</feature>
<feature type="compositionally biased region" description="Low complexity" evidence="6">
    <location>
        <begin position="219"/>
        <end position="242"/>
    </location>
</feature>
<dbReference type="CDD" id="cd00891">
    <property type="entry name" value="PI3Kc"/>
    <property type="match status" value="1"/>
</dbReference>
<evidence type="ECO:0000256" key="5">
    <source>
        <dbReference type="PROSITE-ProRule" id="PRU00880"/>
    </source>
</evidence>
<feature type="compositionally biased region" description="Polar residues" evidence="6">
    <location>
        <begin position="175"/>
        <end position="189"/>
    </location>
</feature>
<dbReference type="GO" id="GO:0016477">
    <property type="term" value="P:cell migration"/>
    <property type="evidence" value="ECO:0007669"/>
    <property type="project" value="TreeGrafter"/>
</dbReference>
<dbReference type="SUPFAM" id="SSF56112">
    <property type="entry name" value="Protein kinase-like (PK-like)"/>
    <property type="match status" value="1"/>
</dbReference>
<comment type="caution">
    <text evidence="11">The sequence shown here is derived from an EMBL/GenBank/DDBJ whole genome shotgun (WGS) entry which is preliminary data.</text>
</comment>
<comment type="similarity">
    <text evidence="5">Belongs to the PI3/PI4-kinase family.</text>
</comment>
<dbReference type="GO" id="GO:0005942">
    <property type="term" value="C:phosphatidylinositol 3-kinase complex"/>
    <property type="evidence" value="ECO:0007669"/>
    <property type="project" value="TreeGrafter"/>
</dbReference>
<dbReference type="InterPro" id="IPR036940">
    <property type="entry name" value="PI3/4_kinase_cat_sf"/>
</dbReference>
<dbReference type="Proteomes" id="UP000695562">
    <property type="component" value="Unassembled WGS sequence"/>
</dbReference>
<feature type="compositionally biased region" description="Polar residues" evidence="6">
    <location>
        <begin position="261"/>
        <end position="284"/>
    </location>
</feature>
<feature type="compositionally biased region" description="Polar residues" evidence="6">
    <location>
        <begin position="199"/>
        <end position="218"/>
    </location>
</feature>
<feature type="domain" description="C2 PI3K-type" evidence="10">
    <location>
        <begin position="859"/>
        <end position="1022"/>
    </location>
</feature>
<feature type="compositionally biased region" description="Polar residues" evidence="6">
    <location>
        <begin position="315"/>
        <end position="326"/>
    </location>
</feature>
<dbReference type="EMBL" id="AJWJ01000216">
    <property type="protein sequence ID" value="KAF2073262.1"/>
    <property type="molecule type" value="Genomic_DNA"/>
</dbReference>
<name>A0A8J4V468_9MYCE</name>
<organism evidence="11 12">
    <name type="scientific">Polysphondylium violaceum</name>
    <dbReference type="NCBI Taxonomy" id="133409"/>
    <lineage>
        <taxon>Eukaryota</taxon>
        <taxon>Amoebozoa</taxon>
        <taxon>Evosea</taxon>
        <taxon>Eumycetozoa</taxon>
        <taxon>Dictyostelia</taxon>
        <taxon>Dictyosteliales</taxon>
        <taxon>Dictyosteliaceae</taxon>
        <taxon>Polysphondylium</taxon>
    </lineage>
</organism>
<dbReference type="InterPro" id="IPR016024">
    <property type="entry name" value="ARM-type_fold"/>
</dbReference>
<feature type="compositionally biased region" description="Basic and acidic residues" evidence="6">
    <location>
        <begin position="340"/>
        <end position="352"/>
    </location>
</feature>
<evidence type="ECO:0000256" key="4">
    <source>
        <dbReference type="ARBA" id="ARBA00022840"/>
    </source>
</evidence>
<reference evidence="11" key="1">
    <citation type="submission" date="2020-01" db="EMBL/GenBank/DDBJ databases">
        <title>Development of genomics and gene disruption for Polysphondylium violaceum indicates a role for the polyketide synthase stlB in stalk morphogenesis.</title>
        <authorList>
            <person name="Narita B."/>
            <person name="Kawabe Y."/>
            <person name="Kin K."/>
            <person name="Saito T."/>
            <person name="Gibbs R."/>
            <person name="Kuspa A."/>
            <person name="Muzny D."/>
            <person name="Queller D."/>
            <person name="Richards S."/>
            <person name="Strassman J."/>
            <person name="Sucgang R."/>
            <person name="Worley K."/>
            <person name="Schaap P."/>
        </authorList>
    </citation>
    <scope>NUCLEOTIDE SEQUENCE</scope>
    <source>
        <strain evidence="11">QSvi11</strain>
    </source>
</reference>
<evidence type="ECO:0000259" key="8">
    <source>
        <dbReference type="PROSITE" id="PS51545"/>
    </source>
</evidence>
<dbReference type="Pfam" id="PF00454">
    <property type="entry name" value="PI3_PI4_kinase"/>
    <property type="match status" value="1"/>
</dbReference>
<dbReference type="InterPro" id="IPR000341">
    <property type="entry name" value="PI3K_Ras-bd_dom"/>
</dbReference>
<keyword evidence="12" id="KW-1185">Reference proteome</keyword>
<dbReference type="Pfam" id="PF00794">
    <property type="entry name" value="PI3K_rbd"/>
    <property type="match status" value="1"/>
</dbReference>
<dbReference type="Gene3D" id="2.60.40.150">
    <property type="entry name" value="C2 domain"/>
    <property type="match status" value="1"/>
</dbReference>
<feature type="compositionally biased region" description="Polar residues" evidence="6">
    <location>
        <begin position="358"/>
        <end position="367"/>
    </location>
</feature>
<dbReference type="Gene3D" id="3.30.1010.10">
    <property type="entry name" value="Phosphatidylinositol 3-kinase Catalytic Subunit, Chain A, domain 4"/>
    <property type="match status" value="1"/>
</dbReference>
<dbReference type="SMART" id="SM00146">
    <property type="entry name" value="PI3Kc"/>
    <property type="match status" value="1"/>
</dbReference>
<feature type="region of interest" description="Disordered" evidence="6">
    <location>
        <begin position="261"/>
        <end position="288"/>
    </location>
</feature>
<dbReference type="SUPFAM" id="SSF54236">
    <property type="entry name" value="Ubiquitin-like"/>
    <property type="match status" value="1"/>
</dbReference>
<dbReference type="PROSITE" id="PS50290">
    <property type="entry name" value="PI3_4_KINASE_3"/>
    <property type="match status" value="1"/>
</dbReference>
<dbReference type="InterPro" id="IPR018936">
    <property type="entry name" value="PI3/4_kinase_CS"/>
</dbReference>
<accession>A0A8J4V468</accession>
<dbReference type="GO" id="GO:0048015">
    <property type="term" value="P:phosphatidylinositol-mediated signaling"/>
    <property type="evidence" value="ECO:0007669"/>
    <property type="project" value="TreeGrafter"/>
</dbReference>
<evidence type="ECO:0000256" key="6">
    <source>
        <dbReference type="SAM" id="MobiDB-lite"/>
    </source>
</evidence>